<proteinExistence type="predicted"/>
<evidence type="ECO:0000256" key="2">
    <source>
        <dbReference type="SAM" id="MobiDB-lite"/>
    </source>
</evidence>
<evidence type="ECO:0000256" key="1">
    <source>
        <dbReference type="SAM" id="Coils"/>
    </source>
</evidence>
<gene>
    <name evidence="4" type="ORF">MAM_05914</name>
</gene>
<evidence type="ECO:0000313" key="5">
    <source>
        <dbReference type="Proteomes" id="UP000030816"/>
    </source>
</evidence>
<comment type="caution">
    <text evidence="4">The sequence shown here is derived from an EMBL/GenBank/DDBJ whole genome shotgun (WGS) entry which is preliminary data.</text>
</comment>
<dbReference type="RefSeq" id="XP_040677394.1">
    <property type="nucleotide sequence ID" value="XM_040824712.1"/>
</dbReference>
<dbReference type="Proteomes" id="UP000030816">
    <property type="component" value="Unassembled WGS sequence"/>
</dbReference>
<dbReference type="HOGENOM" id="CLU_052208_0_0_1"/>
<protein>
    <recommendedName>
        <fullName evidence="6">Septum formation initiator domain-containing protein</fullName>
    </recommendedName>
</protein>
<evidence type="ECO:0000256" key="3">
    <source>
        <dbReference type="SAM" id="Phobius"/>
    </source>
</evidence>
<dbReference type="OrthoDB" id="5419542at2759"/>
<keyword evidence="1" id="KW-0175">Coiled coil</keyword>
<evidence type="ECO:0000313" key="4">
    <source>
        <dbReference type="EMBL" id="KHN96328.1"/>
    </source>
</evidence>
<name>A0A0B2WQN7_METAS</name>
<organism evidence="4 5">
    <name type="scientific">Metarhizium album (strain ARSEF 1941)</name>
    <dbReference type="NCBI Taxonomy" id="1081103"/>
    <lineage>
        <taxon>Eukaryota</taxon>
        <taxon>Fungi</taxon>
        <taxon>Dikarya</taxon>
        <taxon>Ascomycota</taxon>
        <taxon>Pezizomycotina</taxon>
        <taxon>Sordariomycetes</taxon>
        <taxon>Hypocreomycetidae</taxon>
        <taxon>Hypocreales</taxon>
        <taxon>Clavicipitaceae</taxon>
        <taxon>Metarhizium</taxon>
    </lineage>
</organism>
<keyword evidence="3" id="KW-0472">Membrane</keyword>
<evidence type="ECO:0008006" key="6">
    <source>
        <dbReference type="Google" id="ProtNLM"/>
    </source>
</evidence>
<feature type="region of interest" description="Disordered" evidence="2">
    <location>
        <begin position="1"/>
        <end position="40"/>
    </location>
</feature>
<feature type="region of interest" description="Disordered" evidence="2">
    <location>
        <begin position="86"/>
        <end position="131"/>
    </location>
</feature>
<feature type="transmembrane region" description="Helical" evidence="3">
    <location>
        <begin position="265"/>
        <end position="287"/>
    </location>
</feature>
<reference evidence="4 5" key="1">
    <citation type="journal article" date="2014" name="Proc. Natl. Acad. Sci. U.S.A.">
        <title>Trajectory and genomic determinants of fungal-pathogen speciation and host adaptation.</title>
        <authorList>
            <person name="Hu X."/>
            <person name="Xiao G."/>
            <person name="Zheng P."/>
            <person name="Shang Y."/>
            <person name="Su Y."/>
            <person name="Zhang X."/>
            <person name="Liu X."/>
            <person name="Zhan S."/>
            <person name="St Leger R.J."/>
            <person name="Wang C."/>
        </authorList>
    </citation>
    <scope>NUCLEOTIDE SEQUENCE [LARGE SCALE GENOMIC DNA]</scope>
    <source>
        <strain evidence="4 5">ARSEF 1941</strain>
    </source>
</reference>
<feature type="coiled-coil region" evidence="1">
    <location>
        <begin position="210"/>
        <end position="251"/>
    </location>
</feature>
<dbReference type="GeneID" id="63740369"/>
<feature type="compositionally biased region" description="Basic and acidic residues" evidence="2">
    <location>
        <begin position="105"/>
        <end position="115"/>
    </location>
</feature>
<dbReference type="STRING" id="1081103.A0A0B2WQN7"/>
<dbReference type="EMBL" id="AZHE01000016">
    <property type="protein sequence ID" value="KHN96328.1"/>
    <property type="molecule type" value="Genomic_DNA"/>
</dbReference>
<keyword evidence="3" id="KW-0812">Transmembrane</keyword>
<keyword evidence="5" id="KW-1185">Reference proteome</keyword>
<dbReference type="AlphaFoldDB" id="A0A0B2WQN7"/>
<keyword evidence="3" id="KW-1133">Transmembrane helix</keyword>
<accession>A0A0B2WQN7</accession>
<sequence>MTSTVDHGLDAPNRPSTPQRSGRHQIKRSMTELPSPRKLHLHRHPYLYRRQGSQYEEEDQPPLPSTILAAQVRHSVDLPLPLSAATKPYMSLNPSRRASMLAPRETGEGDAEGKRQPRGPKTQLEHDKASIRTESLKQSLMDLNSLSTTMTKRLDDTYYSVLEKMSTLQHTVLALKDLAESSRDLCESFDKDARELENDIICQLGAAGHFEEQQRRISTLQNRIQEGRDKIQALASRVEVVQARVESWEQADRRWQEKTRKRLKIIWSVTTVLALIIIAFMVGMNYANVGGQSGRWGNSSMSPNIPPWLTTLSSHHGESTQESGRRLLWKAPVRDQEGLRAFDDL</sequence>